<feature type="transmembrane region" description="Helical" evidence="1">
    <location>
        <begin position="107"/>
        <end position="129"/>
    </location>
</feature>
<feature type="transmembrane region" description="Helical" evidence="1">
    <location>
        <begin position="21"/>
        <end position="51"/>
    </location>
</feature>
<comment type="caution">
    <text evidence="2">The sequence shown here is derived from an EMBL/GenBank/DDBJ whole genome shotgun (WGS) entry which is preliminary data.</text>
</comment>
<evidence type="ECO:0000313" key="3">
    <source>
        <dbReference type="Proteomes" id="UP000051386"/>
    </source>
</evidence>
<reference evidence="2 3" key="1">
    <citation type="submission" date="2015-05" db="EMBL/GenBank/DDBJ databases">
        <title>Genome sequencing and analysis of members of genus Stenotrophomonas.</title>
        <authorList>
            <person name="Patil P.P."/>
            <person name="Midha S."/>
            <person name="Patil P.B."/>
        </authorList>
    </citation>
    <scope>NUCLEOTIDE SEQUENCE [LARGE SCALE GENOMIC DNA]</scope>
    <source>
        <strain evidence="2 3">DSM 21508</strain>
    </source>
</reference>
<proteinExistence type="predicted"/>
<keyword evidence="1" id="KW-0472">Membrane</keyword>
<dbReference type="AlphaFoldDB" id="A0A0R0DGY4"/>
<feature type="transmembrane region" description="Helical" evidence="1">
    <location>
        <begin position="71"/>
        <end position="95"/>
    </location>
</feature>
<sequence length="187" mass="20661">MSQLPPTLATPRHGTPARTDFVRPIALTTLLVCVAMIVWFLLQALVAWPIAASQPWQMLVALAEESEWPSSLRWMLAHPVATSLLLAAVCVPSLVSSWGLYKGTRWGLLSFVWLLVITGIANIGVAWWMDRVAAVLIGKLGEADVVEALNAQRILFTATVLGSCVLFAVLQGWLAWRLMRPDIRSRY</sequence>
<gene>
    <name evidence="2" type="ORF">ABB28_02625</name>
</gene>
<feature type="transmembrane region" description="Helical" evidence="1">
    <location>
        <begin position="154"/>
        <end position="176"/>
    </location>
</feature>
<evidence type="ECO:0000313" key="2">
    <source>
        <dbReference type="EMBL" id="KRG76707.1"/>
    </source>
</evidence>
<protein>
    <recommendedName>
        <fullName evidence="4">Transmembrane protein</fullName>
    </recommendedName>
</protein>
<accession>A0A0R0DGY4</accession>
<keyword evidence="1" id="KW-0812">Transmembrane</keyword>
<dbReference type="Proteomes" id="UP000051386">
    <property type="component" value="Unassembled WGS sequence"/>
</dbReference>
<keyword evidence="3" id="KW-1185">Reference proteome</keyword>
<keyword evidence="1" id="KW-1133">Transmembrane helix</keyword>
<dbReference type="PATRIC" id="fig|517011.3.peg.2880"/>
<evidence type="ECO:0008006" key="4">
    <source>
        <dbReference type="Google" id="ProtNLM"/>
    </source>
</evidence>
<name>A0A0R0DGY4_9GAMM</name>
<evidence type="ECO:0000256" key="1">
    <source>
        <dbReference type="SAM" id="Phobius"/>
    </source>
</evidence>
<organism evidence="2 3">
    <name type="scientific">Stenotrophomonas chelatiphaga</name>
    <dbReference type="NCBI Taxonomy" id="517011"/>
    <lineage>
        <taxon>Bacteria</taxon>
        <taxon>Pseudomonadati</taxon>
        <taxon>Pseudomonadota</taxon>
        <taxon>Gammaproteobacteria</taxon>
        <taxon>Lysobacterales</taxon>
        <taxon>Lysobacteraceae</taxon>
        <taxon>Stenotrophomonas</taxon>
    </lineage>
</organism>
<dbReference type="RefSeq" id="WP_057507123.1">
    <property type="nucleotide sequence ID" value="NZ_JANUEG010000007.1"/>
</dbReference>
<dbReference type="EMBL" id="LDJK01000007">
    <property type="protein sequence ID" value="KRG76707.1"/>
    <property type="molecule type" value="Genomic_DNA"/>
</dbReference>